<dbReference type="Proteomes" id="UP000436006">
    <property type="component" value="Unassembled WGS sequence"/>
</dbReference>
<name>A0A7K1SJA0_9BACT</name>
<dbReference type="Pfam" id="PF07883">
    <property type="entry name" value="Cupin_2"/>
    <property type="match status" value="1"/>
</dbReference>
<gene>
    <name evidence="2" type="ORF">GO755_27665</name>
</gene>
<dbReference type="InterPro" id="IPR053146">
    <property type="entry name" value="QDO-like"/>
</dbReference>
<dbReference type="Gene3D" id="2.60.120.10">
    <property type="entry name" value="Jelly Rolls"/>
    <property type="match status" value="1"/>
</dbReference>
<reference evidence="2 3" key="1">
    <citation type="submission" date="2019-12" db="EMBL/GenBank/DDBJ databases">
        <title>Spirosoma sp. HMF4905 genome sequencing and assembly.</title>
        <authorList>
            <person name="Kang H."/>
            <person name="Cha I."/>
            <person name="Kim H."/>
            <person name="Joh K."/>
        </authorList>
    </citation>
    <scope>NUCLEOTIDE SEQUENCE [LARGE SCALE GENOMIC DNA]</scope>
    <source>
        <strain evidence="2 3">HMF4905</strain>
    </source>
</reference>
<dbReference type="InterPro" id="IPR014710">
    <property type="entry name" value="RmlC-like_jellyroll"/>
</dbReference>
<accession>A0A7K1SJA0</accession>
<proteinExistence type="predicted"/>
<dbReference type="PANTHER" id="PTHR36440">
    <property type="entry name" value="PUTATIVE (AFU_ORTHOLOGUE AFUA_8G07350)-RELATED"/>
    <property type="match status" value="1"/>
</dbReference>
<dbReference type="RefSeq" id="WP_157588563.1">
    <property type="nucleotide sequence ID" value="NZ_WPIN01000013.1"/>
</dbReference>
<evidence type="ECO:0000313" key="2">
    <source>
        <dbReference type="EMBL" id="MVM33845.1"/>
    </source>
</evidence>
<protein>
    <submittedName>
        <fullName evidence="2">Cupin domain-containing protein</fullName>
    </submittedName>
</protein>
<dbReference type="EMBL" id="WPIN01000013">
    <property type="protein sequence ID" value="MVM33845.1"/>
    <property type="molecule type" value="Genomic_DNA"/>
</dbReference>
<dbReference type="PANTHER" id="PTHR36440:SF1">
    <property type="entry name" value="PUTATIVE (AFU_ORTHOLOGUE AFUA_8G07350)-RELATED"/>
    <property type="match status" value="1"/>
</dbReference>
<sequence>MTTPPRSGPLVGRTIVNPVLKEETIFLEISRESGGRHTLVDVLLAPEAGTPMHYHTDFSEEFTCLEGELSIKLNKKIIRLKRGESIIAPARSKHRFFNQSRAPCRFQCRFTPGFPGFEQTLQISYGLARDGKTTAQGTPKNPYVLGYLVLISETRMSGWLAFLQPLLNWLGRQALKNGVAAELQRRYLAVW</sequence>
<comment type="caution">
    <text evidence="2">The sequence shown here is derived from an EMBL/GenBank/DDBJ whole genome shotgun (WGS) entry which is preliminary data.</text>
</comment>
<organism evidence="2 3">
    <name type="scientific">Spirosoma arboris</name>
    <dbReference type="NCBI Taxonomy" id="2682092"/>
    <lineage>
        <taxon>Bacteria</taxon>
        <taxon>Pseudomonadati</taxon>
        <taxon>Bacteroidota</taxon>
        <taxon>Cytophagia</taxon>
        <taxon>Cytophagales</taxon>
        <taxon>Cytophagaceae</taxon>
        <taxon>Spirosoma</taxon>
    </lineage>
</organism>
<keyword evidence="3" id="KW-1185">Reference proteome</keyword>
<evidence type="ECO:0000259" key="1">
    <source>
        <dbReference type="Pfam" id="PF07883"/>
    </source>
</evidence>
<feature type="domain" description="Cupin type-2" evidence="1">
    <location>
        <begin position="42"/>
        <end position="106"/>
    </location>
</feature>
<dbReference type="InterPro" id="IPR013096">
    <property type="entry name" value="Cupin_2"/>
</dbReference>
<evidence type="ECO:0000313" key="3">
    <source>
        <dbReference type="Proteomes" id="UP000436006"/>
    </source>
</evidence>
<dbReference type="SUPFAM" id="SSF51182">
    <property type="entry name" value="RmlC-like cupins"/>
    <property type="match status" value="1"/>
</dbReference>
<dbReference type="AlphaFoldDB" id="A0A7K1SJA0"/>
<dbReference type="InterPro" id="IPR011051">
    <property type="entry name" value="RmlC_Cupin_sf"/>
</dbReference>